<dbReference type="Pfam" id="PF05167">
    <property type="entry name" value="DUF711"/>
    <property type="match status" value="1"/>
</dbReference>
<reference evidence="2" key="1">
    <citation type="submission" date="2012-03" db="EMBL/GenBank/DDBJ databases">
        <title>Complete genome of Caldisphaera lagunensis DSM 15908.</title>
        <authorList>
            <person name="Lucas S."/>
            <person name="Copeland A."/>
            <person name="Lapidus A."/>
            <person name="Glavina del Rio T."/>
            <person name="Dalin E."/>
            <person name="Tice H."/>
            <person name="Bruce D."/>
            <person name="Goodwin L."/>
            <person name="Pitluck S."/>
            <person name="Peters L."/>
            <person name="Mikhailova N."/>
            <person name="Teshima H."/>
            <person name="Kyrpides N."/>
            <person name="Mavromatis K."/>
            <person name="Ivanova N."/>
            <person name="Brettin T."/>
            <person name="Detter J.C."/>
            <person name="Han C."/>
            <person name="Larimer F."/>
            <person name="Land M."/>
            <person name="Hauser L."/>
            <person name="Markowitz V."/>
            <person name="Cheng J.-F."/>
            <person name="Hugenholtz P."/>
            <person name="Woyke T."/>
            <person name="Wu D."/>
            <person name="Spring S."/>
            <person name="Schroeder M."/>
            <person name="Brambilla E."/>
            <person name="Klenk H.-P."/>
            <person name="Eisen J.A."/>
        </authorList>
    </citation>
    <scope>NUCLEOTIDE SEQUENCE [LARGE SCALE GENOMIC DNA]</scope>
    <source>
        <strain evidence="2">DSM 15908 / JCM 11604 / IC-154</strain>
    </source>
</reference>
<dbReference type="PANTHER" id="PTHR37560:SF2">
    <property type="entry name" value="DUF711 DOMAIN-CONTAINING PROTEIN"/>
    <property type="match status" value="1"/>
</dbReference>
<name>L0ABC7_CALLD</name>
<proteinExistence type="predicted"/>
<dbReference type="InParanoid" id="L0ABC7"/>
<dbReference type="RefSeq" id="WP_015232621.1">
    <property type="nucleotide sequence ID" value="NC_019791.1"/>
</dbReference>
<keyword evidence="2" id="KW-1185">Reference proteome</keyword>
<dbReference type="InterPro" id="IPR007841">
    <property type="entry name" value="UPF0210"/>
</dbReference>
<evidence type="ECO:0000313" key="1">
    <source>
        <dbReference type="EMBL" id="AFZ70724.1"/>
    </source>
</evidence>
<dbReference type="GeneID" id="14212261"/>
<dbReference type="PANTHER" id="PTHR37560">
    <property type="entry name" value="UPF0210 PROTEIN SPR0218"/>
    <property type="match status" value="1"/>
</dbReference>
<protein>
    <recommendedName>
        <fullName evidence="3">DUF711 family protein</fullName>
    </recommendedName>
</protein>
<dbReference type="HOGENOM" id="CLU_064235_0_0_2"/>
<gene>
    <name evidence="1" type="ordered locus">Calag_1001</name>
</gene>
<dbReference type="AlphaFoldDB" id="L0ABC7"/>
<dbReference type="STRING" id="1056495.Calag_1001"/>
<organism evidence="1 2">
    <name type="scientific">Caldisphaera lagunensis (strain DSM 15908 / JCM 11604 / ANMR 0165 / IC-154)</name>
    <dbReference type="NCBI Taxonomy" id="1056495"/>
    <lineage>
        <taxon>Archaea</taxon>
        <taxon>Thermoproteota</taxon>
        <taxon>Thermoprotei</taxon>
        <taxon>Acidilobales</taxon>
        <taxon>Caldisphaeraceae</taxon>
        <taxon>Caldisphaera</taxon>
    </lineage>
</organism>
<dbReference type="SUPFAM" id="SSF51998">
    <property type="entry name" value="PFL-like glycyl radical enzymes"/>
    <property type="match status" value="1"/>
</dbReference>
<dbReference type="KEGG" id="clg:Calag_1001"/>
<dbReference type="Gene3D" id="3.20.70.20">
    <property type="match status" value="1"/>
</dbReference>
<dbReference type="Proteomes" id="UP000010469">
    <property type="component" value="Chromosome"/>
</dbReference>
<dbReference type="EMBL" id="CP003378">
    <property type="protein sequence ID" value="AFZ70724.1"/>
    <property type="molecule type" value="Genomic_DNA"/>
</dbReference>
<evidence type="ECO:0000313" key="2">
    <source>
        <dbReference type="Proteomes" id="UP000010469"/>
    </source>
</evidence>
<evidence type="ECO:0008006" key="3">
    <source>
        <dbReference type="Google" id="ProtNLM"/>
    </source>
</evidence>
<sequence length="366" mass="40061">MYEIRTLTIHYGKSLSDDMEDAKDEIETFLSRFSEEVDNYKSQFGISPTYLRIAFPNPPFLDDLESFVKLLEDLTERYSINLGQLDSNYNSLSEAILLIASNKMFASILMKGNDWDEAIKISKALHELTSNSPELGANIGVNTLNEKHFITPYYPLASAIPGKIMISAALTYPNYLKDSYTKNGYDGMISSIINAGKIAEDMAMHVANALNIEYAGVDLSVSPWMEESSLGLVEQVSGVRLPKPGFAYGLKRVNDALLISSKSLKTTGFNEVMLPIAEDSKLKARASEGEFNARDLVKLSGVCLAGLDLAVVPHNIVDVAGLLLDESAYAKMKSKALGVRIIPVEGVEPGDKVDLGRFGETPVISI</sequence>
<dbReference type="eggNOG" id="arCOG04321">
    <property type="taxonomic scope" value="Archaea"/>
</dbReference>
<accession>L0ABC7</accession>